<dbReference type="AlphaFoldDB" id="A0A1M6B415"/>
<evidence type="ECO:0000313" key="2">
    <source>
        <dbReference type="EMBL" id="SHI43484.1"/>
    </source>
</evidence>
<dbReference type="EMBL" id="FQYP01000001">
    <property type="protein sequence ID" value="SHI43484.1"/>
    <property type="molecule type" value="Genomic_DNA"/>
</dbReference>
<dbReference type="Pfam" id="PF00144">
    <property type="entry name" value="Beta-lactamase"/>
    <property type="match status" value="1"/>
</dbReference>
<reference evidence="3" key="1">
    <citation type="submission" date="2016-11" db="EMBL/GenBank/DDBJ databases">
        <authorList>
            <person name="Varghese N."/>
            <person name="Submissions S."/>
        </authorList>
    </citation>
    <scope>NUCLEOTIDE SEQUENCE [LARGE SCALE GENOMIC DNA]</scope>
    <source>
        <strain evidence="3">DSM 22623</strain>
    </source>
</reference>
<dbReference type="PANTHER" id="PTHR46825:SF9">
    <property type="entry name" value="BETA-LACTAMASE-RELATED DOMAIN-CONTAINING PROTEIN"/>
    <property type="match status" value="1"/>
</dbReference>
<proteinExistence type="predicted"/>
<dbReference type="Proteomes" id="UP000184432">
    <property type="component" value="Unassembled WGS sequence"/>
</dbReference>
<dbReference type="InterPro" id="IPR050491">
    <property type="entry name" value="AmpC-like"/>
</dbReference>
<dbReference type="OrthoDB" id="9793489at2"/>
<dbReference type="RefSeq" id="WP_073313764.1">
    <property type="nucleotide sequence ID" value="NZ_FQYP01000001.1"/>
</dbReference>
<dbReference type="STRING" id="570521.SAMN04488508_101618"/>
<dbReference type="PANTHER" id="PTHR46825">
    <property type="entry name" value="D-ALANYL-D-ALANINE-CARBOXYPEPTIDASE/ENDOPEPTIDASE AMPH"/>
    <property type="match status" value="1"/>
</dbReference>
<accession>A0A1M6B415</accession>
<gene>
    <name evidence="2" type="ORF">SAMN04488508_101618</name>
</gene>
<evidence type="ECO:0000259" key="1">
    <source>
        <dbReference type="Pfam" id="PF00144"/>
    </source>
</evidence>
<name>A0A1M6B415_9FLAO</name>
<dbReference type="Gene3D" id="3.40.710.10">
    <property type="entry name" value="DD-peptidase/beta-lactamase superfamily"/>
    <property type="match status" value="1"/>
</dbReference>
<keyword evidence="3" id="KW-1185">Reference proteome</keyword>
<organism evidence="2 3">
    <name type="scientific">Aquimarina spongiae</name>
    <dbReference type="NCBI Taxonomy" id="570521"/>
    <lineage>
        <taxon>Bacteria</taxon>
        <taxon>Pseudomonadati</taxon>
        <taxon>Bacteroidota</taxon>
        <taxon>Flavobacteriia</taxon>
        <taxon>Flavobacteriales</taxon>
        <taxon>Flavobacteriaceae</taxon>
        <taxon>Aquimarina</taxon>
    </lineage>
</organism>
<feature type="domain" description="Beta-lactamase-related" evidence="1">
    <location>
        <begin position="40"/>
        <end position="343"/>
    </location>
</feature>
<protein>
    <submittedName>
        <fullName evidence="2">CubicO group peptidase, beta-lactamase class C family</fullName>
    </submittedName>
</protein>
<sequence length="561" mass="64702">MQSAKRIASFIVFIHCVLATSQVDTKTINALFYEYSIPNTPGAVVTVVKNGELIFSHGFGNANLEYNIPFTPQTPFNIASLTKQFVCFGLLLLQNEEKLTLEDDVRTFIPELHDFGNVITLRHLMSHTSGLNDQWHLLSLAGWKLDDVITHQMVLEFLYKQRTLGFLPGERYSYSNSSYTLLSEVIARVSGMKLPEFLKKYIFEPLGMNNSRVQDNYRGVIKNRAYSYQKTNRGYVKSIFSTDTYGPGGIITTGEDIAKWMINFYDTKLGSRELIQLLDNQQTLNDGTKFGGALGQFHSTHMNRKIIQHTGSEAGYRSYLVRIPEEKLSICVFSNRNNADTKRLALQTADIFLKSDKKPLIPEEKEISKPFTPVKLTNRKLKSFEGKYWDFEKDYSRTIKLKNDTLRYIIHENRQFPLVPISKQKFVMYGIKDYYEIDFNSNNAISKMEILPEKGRGSILEKYEDISYTENQLQSFKGLYFSEELNTFIMLSVKEGKLILSHQRQEDTELHPVLKDFFVSNTWYIKSVRFIRKKETISGLLVSSNRMKNVKFTKTNGVFSN</sequence>
<dbReference type="SUPFAM" id="SSF56601">
    <property type="entry name" value="beta-lactamase/transpeptidase-like"/>
    <property type="match status" value="1"/>
</dbReference>
<evidence type="ECO:0000313" key="3">
    <source>
        <dbReference type="Proteomes" id="UP000184432"/>
    </source>
</evidence>
<dbReference type="InterPro" id="IPR012338">
    <property type="entry name" value="Beta-lactam/transpept-like"/>
</dbReference>
<dbReference type="InterPro" id="IPR001466">
    <property type="entry name" value="Beta-lactam-related"/>
</dbReference>